<evidence type="ECO:0000313" key="2">
    <source>
        <dbReference type="Proteomes" id="UP000366051"/>
    </source>
</evidence>
<dbReference type="RefSeq" id="WP_243137068.1">
    <property type="nucleotide sequence ID" value="NZ_CP045875.1"/>
</dbReference>
<evidence type="ECO:0000313" key="1">
    <source>
        <dbReference type="EMBL" id="QGG48012.1"/>
    </source>
</evidence>
<proteinExistence type="predicted"/>
<keyword evidence="2" id="KW-1185">Reference proteome</keyword>
<reference evidence="2" key="1">
    <citation type="submission" date="2019-11" db="EMBL/GenBank/DDBJ databases">
        <title>Genome sequence of Heliorestis convoluta strain HH, an alkaliphilic and minimalistic phototrophic bacterium from a soda lake in Egypt.</title>
        <authorList>
            <person name="Dewey E.D."/>
            <person name="Stokes L.M."/>
            <person name="Burchell B.M."/>
            <person name="Shaffer K.N."/>
            <person name="Huntington A.M."/>
            <person name="Baker J.M."/>
            <person name="Nadendla S."/>
            <person name="Giglio M.G."/>
            <person name="Touchman J.W."/>
            <person name="Blankenship R.E."/>
            <person name="Madigan M.T."/>
            <person name="Sattley W.M."/>
        </authorList>
    </citation>
    <scope>NUCLEOTIDE SEQUENCE [LARGE SCALE GENOMIC DNA]</scope>
    <source>
        <strain evidence="2">HH</strain>
    </source>
</reference>
<accession>A0A5Q2N3Y3</accession>
<dbReference type="Proteomes" id="UP000366051">
    <property type="component" value="Chromosome"/>
</dbReference>
<organism evidence="1 2">
    <name type="scientific">Heliorestis convoluta</name>
    <dbReference type="NCBI Taxonomy" id="356322"/>
    <lineage>
        <taxon>Bacteria</taxon>
        <taxon>Bacillati</taxon>
        <taxon>Bacillota</taxon>
        <taxon>Clostridia</taxon>
        <taxon>Eubacteriales</taxon>
        <taxon>Heliobacteriaceae</taxon>
        <taxon>Heliorestis</taxon>
    </lineage>
</organism>
<gene>
    <name evidence="1" type="ORF">FTV88_1914</name>
</gene>
<name>A0A5Q2N3Y3_9FIRM</name>
<dbReference type="AlphaFoldDB" id="A0A5Q2N3Y3"/>
<dbReference type="EMBL" id="CP045875">
    <property type="protein sequence ID" value="QGG48012.1"/>
    <property type="molecule type" value="Genomic_DNA"/>
</dbReference>
<dbReference type="KEGG" id="hcv:FTV88_1914"/>
<protein>
    <submittedName>
        <fullName evidence="1">Uncharacterized protein</fullName>
    </submittedName>
</protein>
<sequence>MPRIVLFGHSGGEHLKNFIPMKEKSNNDYHTFNLSQAINNRYMPWNDGEHYRKFMKAYGKYISSLNKPPLLGDITFWGEWEPATTFETINYTNDSIKDNIISIIRNSKRPKYLHHVYKIKKESGVYLQNTDPYVFGDNFFYTNCKQRGEMIRLQKGDIILFGTPGKVFNKETVYMELDTVFVVGDNTIHINKSDYPQFNKFSDEKYQIFKNVVLEKIFERLNKKNGQYFITDTEKKFIIYKGATYDNPVNEMFSFVPCQAFNTDTEKCSFGKIILTENIFGHFLKINLKPINTPNFNYNGITILEAFKNHIDSKEDDITLTKKFWQLIVSTVFEQGCYLGVWIKEPALIK</sequence>